<evidence type="ECO:0000313" key="3">
    <source>
        <dbReference type="EMBL" id="CAE0660282.1"/>
    </source>
</evidence>
<evidence type="ECO:0000313" key="5">
    <source>
        <dbReference type="EMBL" id="CAE0660285.1"/>
    </source>
</evidence>
<feature type="region of interest" description="Disordered" evidence="1">
    <location>
        <begin position="1"/>
        <end position="107"/>
    </location>
</feature>
<dbReference type="AlphaFoldDB" id="A0A6V3LAL6"/>
<evidence type="ECO:0000313" key="2">
    <source>
        <dbReference type="EMBL" id="CAE0660281.1"/>
    </source>
</evidence>
<feature type="compositionally biased region" description="Acidic residues" evidence="1">
    <location>
        <begin position="49"/>
        <end position="71"/>
    </location>
</feature>
<feature type="compositionally biased region" description="Polar residues" evidence="1">
    <location>
        <begin position="74"/>
        <end position="86"/>
    </location>
</feature>
<evidence type="ECO:0000256" key="1">
    <source>
        <dbReference type="SAM" id="MobiDB-lite"/>
    </source>
</evidence>
<evidence type="ECO:0000313" key="4">
    <source>
        <dbReference type="EMBL" id="CAE0660284.1"/>
    </source>
</evidence>
<feature type="region of interest" description="Disordered" evidence="1">
    <location>
        <begin position="414"/>
        <end position="449"/>
    </location>
</feature>
<organism evidence="5">
    <name type="scientific">Lotharella globosa</name>
    <dbReference type="NCBI Taxonomy" id="91324"/>
    <lineage>
        <taxon>Eukaryota</taxon>
        <taxon>Sar</taxon>
        <taxon>Rhizaria</taxon>
        <taxon>Cercozoa</taxon>
        <taxon>Chlorarachniophyceae</taxon>
        <taxon>Lotharella</taxon>
    </lineage>
</organism>
<sequence length="569" mass="65601">MAADAMRNHDRNLFKVAPMTNNVKPPPTPPPSTASTMVGGVTSAALNDGGDDYKDEDQEEEDDESIEENDLDLNNRTSCHSDVTSTVHERSKSAGNLSKRSSLPDDYSFSRNNLAGSMTTTVVEETADAAVINPPRMTRAASDSMAAVVNSDHKHDDGDNKNIVQGNPIAVDRKHVQHRDRRASKSATHIGRKVLHSHNAEQQDQKQPKGDCALPHTEYEEDEDLCFDPEFLKLRKAVLADMEKEENYFDDQNWQLEGIIYRFDVAIRSFEDLKQYARNKLHLIRLTRQAYDIVEHPKGAIDLEWPVLFGREEVGTLQLALLSHMSTNHKLANQMIGLENVVENDILTKIDSEIKTYQILKQEFRDGCDMKMRTYRLHKQKIKRSFRRYCELKKETNRTSGSGGGSANYFNKQLRQQQQEEETEKKPQQSPTSPRADKQQLSDQAKSNARDRDAMVAYMVYQQDLKVMTGIHQDYAQFLIQTLTKYTKKDNYRTKRIRYLTMQLANAQVKSFKTQRGVCWWWGWWWRSWKRKRRRKRGTTNKQHTHSYVHGRVRAREKGTRSAGVFVCS</sequence>
<name>A0A6V3LAL6_9EUKA</name>
<dbReference type="EMBL" id="HBIV01016316">
    <property type="protein sequence ID" value="CAE0660285.1"/>
    <property type="molecule type" value="Transcribed_RNA"/>
</dbReference>
<gene>
    <name evidence="2" type="ORF">LGLO00237_LOCUS11862</name>
    <name evidence="3" type="ORF">LGLO00237_LOCUS11863</name>
    <name evidence="4" type="ORF">LGLO00237_LOCUS11865</name>
    <name evidence="5" type="ORF">LGLO00237_LOCUS11866</name>
</gene>
<protein>
    <submittedName>
        <fullName evidence="5">Uncharacterized protein</fullName>
    </submittedName>
</protein>
<dbReference type="EMBL" id="HBIV01016313">
    <property type="protein sequence ID" value="CAE0660282.1"/>
    <property type="molecule type" value="Transcribed_RNA"/>
</dbReference>
<dbReference type="EMBL" id="HBIV01016315">
    <property type="protein sequence ID" value="CAE0660284.1"/>
    <property type="molecule type" value="Transcribed_RNA"/>
</dbReference>
<accession>A0A6V3LAL6</accession>
<dbReference type="EMBL" id="HBIV01016312">
    <property type="protein sequence ID" value="CAE0660281.1"/>
    <property type="molecule type" value="Transcribed_RNA"/>
</dbReference>
<reference evidence="5" key="1">
    <citation type="submission" date="2021-01" db="EMBL/GenBank/DDBJ databases">
        <authorList>
            <person name="Corre E."/>
            <person name="Pelletier E."/>
            <person name="Niang G."/>
            <person name="Scheremetjew M."/>
            <person name="Finn R."/>
            <person name="Kale V."/>
            <person name="Holt S."/>
            <person name="Cochrane G."/>
            <person name="Meng A."/>
            <person name="Brown T."/>
            <person name="Cohen L."/>
        </authorList>
    </citation>
    <scope>NUCLEOTIDE SEQUENCE</scope>
    <source>
        <strain evidence="5">CCCM811</strain>
    </source>
</reference>
<feature type="compositionally biased region" description="Basic and acidic residues" evidence="1">
    <location>
        <begin position="1"/>
        <end position="13"/>
    </location>
</feature>
<proteinExistence type="predicted"/>